<feature type="compositionally biased region" description="Low complexity" evidence="1">
    <location>
        <begin position="472"/>
        <end position="485"/>
    </location>
</feature>
<feature type="compositionally biased region" description="Basic and acidic residues" evidence="1">
    <location>
        <begin position="661"/>
        <end position="670"/>
    </location>
</feature>
<feature type="compositionally biased region" description="Polar residues" evidence="1">
    <location>
        <begin position="946"/>
        <end position="964"/>
    </location>
</feature>
<feature type="region of interest" description="Disordered" evidence="1">
    <location>
        <begin position="236"/>
        <end position="310"/>
    </location>
</feature>
<reference evidence="2 3" key="1">
    <citation type="journal article" date="2014" name="PLoS ONE">
        <title>De novo Genome Assembly of the Fungal Plant Pathogen Pyrenophora semeniperda.</title>
        <authorList>
            <person name="Soliai M.M."/>
            <person name="Meyer S.E."/>
            <person name="Udall J.A."/>
            <person name="Elzinga D.E."/>
            <person name="Hermansen R.A."/>
            <person name="Bodily P.M."/>
            <person name="Hart A.A."/>
            <person name="Coleman C.E."/>
        </authorList>
    </citation>
    <scope>NUCLEOTIDE SEQUENCE [LARGE SCALE GENOMIC DNA]</scope>
    <source>
        <strain evidence="2 3">CCB06</strain>
        <tissue evidence="2">Mycelium</tissue>
    </source>
</reference>
<name>A0A3M7LXN5_9PLEO</name>
<dbReference type="Proteomes" id="UP000265663">
    <property type="component" value="Unassembled WGS sequence"/>
</dbReference>
<feature type="compositionally biased region" description="Low complexity" evidence="1">
    <location>
        <begin position="579"/>
        <end position="596"/>
    </location>
</feature>
<proteinExistence type="predicted"/>
<protein>
    <submittedName>
        <fullName evidence="2">Fe-s assembly co-chaperone</fullName>
    </submittedName>
</protein>
<feature type="compositionally biased region" description="Low complexity" evidence="1">
    <location>
        <begin position="255"/>
        <end position="270"/>
    </location>
</feature>
<accession>A0A3M7LXN5</accession>
<gene>
    <name evidence="2" type="ORF">GMOD_00002378</name>
</gene>
<organism evidence="2 3">
    <name type="scientific">Pyrenophora seminiperda CCB06</name>
    <dbReference type="NCBI Taxonomy" id="1302712"/>
    <lineage>
        <taxon>Eukaryota</taxon>
        <taxon>Fungi</taxon>
        <taxon>Dikarya</taxon>
        <taxon>Ascomycota</taxon>
        <taxon>Pezizomycotina</taxon>
        <taxon>Dothideomycetes</taxon>
        <taxon>Pleosporomycetidae</taxon>
        <taxon>Pleosporales</taxon>
        <taxon>Pleosporineae</taxon>
        <taxon>Pleosporaceae</taxon>
        <taxon>Pyrenophora</taxon>
    </lineage>
</organism>
<feature type="region of interest" description="Disordered" evidence="1">
    <location>
        <begin position="735"/>
        <end position="832"/>
    </location>
</feature>
<feature type="compositionally biased region" description="Polar residues" evidence="1">
    <location>
        <begin position="534"/>
        <end position="548"/>
    </location>
</feature>
<dbReference type="EMBL" id="KE747809">
    <property type="protein sequence ID" value="RMZ66984.1"/>
    <property type="molecule type" value="Genomic_DNA"/>
</dbReference>
<evidence type="ECO:0000313" key="3">
    <source>
        <dbReference type="Proteomes" id="UP000265663"/>
    </source>
</evidence>
<keyword evidence="3" id="KW-1185">Reference proteome</keyword>
<feature type="compositionally biased region" description="Polar residues" evidence="1">
    <location>
        <begin position="597"/>
        <end position="625"/>
    </location>
</feature>
<sequence>MVNSSALHNAERIGVVDDLQQSTAGMVRPGPASPRPASPISRSTKGYCKMCDNSIGDFYNSWCRVTGTYYVPALLGSYSVTLKSSGKQRPTTTGTALEGCIIQPLACPRSNCNNTLGFTVVTTPASKSNFRGRDFFKLSRIELRCEIVATNQYIVVEPREDAAPDLLAVEDTPSPSSFSTSKALTEAMEVNSHPSPFSQHLGYPHGPYGQPHDRHQQPQPPFHQIEVSRHMVAAPPLSVHSPIPSPVQSTMQKMPSSSLALPSPAAAASSTVDRMSHQESPRESAANTAGSLHGPPLIAPQNASQSNGHQYPRSFREISMDAIERLQTQISQNSGALSAHTRDIRRGEEDTQKMGATLRQEFQTQFTRYNADIQRIEVSQKRLHHDVQVMHHTMEAIKQELQAMRREKQPHATLPERSVREQDGAIELMAKQMSELSYKTSDVDHLKVHIEIMKGKIHRLEQAATHVPPHTPLQQYQPPQAPVAQSNPSAQMVVPPYRGPYNDKVLQPTPEVQQSRPSFPVPSSVPATTSSQTEPAATQTSSWATVNAGTKRAHENGVESPREAIADMPGSPKRQRLDSGTTQPPTPTLQSQTSVTESSLASQTQQSAYAPYTTQDAPSDQSWRPESQRMHEYRPRGRRRGGGPGSRGGRVRRSIPGRSHSSPEWERDDGQGVSDSRASPDSYYNNVSRGGMGSIARRGSGGGGGNTRGGYTGSDRATSLGLQGVSTGMHFAFGSSQDSLYGSGKKTRTKPIRNADGVLIRKDGRPDMRSQSSAANLRKVHQRKEGDASSHSPTSFTPTNLQHTLSTDTPDSPSPSGYAADPAASEKHNAIMGKMFPAGLDASRKQHDYTRQAFDDDADYTIHVRTPGHGVAPASRGSAPPQVKKEPAESLTTEPESDLTETEGQAEIEHYHTPEQRSSLHHGGSGAQDASIERTETDEDGDKSHTQSASYTIPETQLSDPTTK</sequence>
<feature type="compositionally biased region" description="Low complexity" evidence="1">
    <location>
        <begin position="512"/>
        <end position="533"/>
    </location>
</feature>
<feature type="compositionally biased region" description="Basic and acidic residues" evidence="1">
    <location>
        <begin position="759"/>
        <end position="768"/>
    </location>
</feature>
<feature type="compositionally biased region" description="Basic and acidic residues" evidence="1">
    <location>
        <begin position="552"/>
        <end position="565"/>
    </location>
</feature>
<feature type="compositionally biased region" description="Basic and acidic residues" evidence="1">
    <location>
        <begin position="626"/>
        <end position="635"/>
    </location>
</feature>
<evidence type="ECO:0000256" key="1">
    <source>
        <dbReference type="SAM" id="MobiDB-lite"/>
    </source>
</evidence>
<feature type="compositionally biased region" description="Low complexity" evidence="1">
    <location>
        <begin position="806"/>
        <end position="816"/>
    </location>
</feature>
<feature type="compositionally biased region" description="Acidic residues" evidence="1">
    <location>
        <begin position="895"/>
        <end position="906"/>
    </location>
</feature>
<feature type="region of interest" description="Disordered" evidence="1">
    <location>
        <begin position="860"/>
        <end position="964"/>
    </location>
</feature>
<feature type="region of interest" description="Disordered" evidence="1">
    <location>
        <begin position="469"/>
        <end position="718"/>
    </location>
</feature>
<evidence type="ECO:0000313" key="2">
    <source>
        <dbReference type="EMBL" id="RMZ66984.1"/>
    </source>
</evidence>
<feature type="compositionally biased region" description="Polar residues" evidence="1">
    <location>
        <begin position="789"/>
        <end position="805"/>
    </location>
</feature>
<dbReference type="OrthoDB" id="5396360at2759"/>
<feature type="region of interest" description="Disordered" evidence="1">
    <location>
        <begin position="201"/>
        <end position="220"/>
    </location>
</feature>
<feature type="compositionally biased region" description="Polar residues" evidence="1">
    <location>
        <begin position="673"/>
        <end position="687"/>
    </location>
</feature>
<feature type="compositionally biased region" description="Gly residues" evidence="1">
    <location>
        <begin position="699"/>
        <end position="712"/>
    </location>
</feature>
<dbReference type="AlphaFoldDB" id="A0A3M7LXN5"/>